<evidence type="ECO:0000256" key="16">
    <source>
        <dbReference type="RuleBase" id="RU000457"/>
    </source>
</evidence>
<comment type="catalytic activity">
    <reaction evidence="15">
        <text>4 Fe(II)-[cytochrome c] + O2 + 8 H(+)(in) = 4 Fe(III)-[cytochrome c] + 2 H2O + 4 H(+)(out)</text>
        <dbReference type="Rhea" id="RHEA:11436"/>
        <dbReference type="Rhea" id="RHEA-COMP:10350"/>
        <dbReference type="Rhea" id="RHEA-COMP:14399"/>
        <dbReference type="ChEBI" id="CHEBI:15377"/>
        <dbReference type="ChEBI" id="CHEBI:15378"/>
        <dbReference type="ChEBI" id="CHEBI:15379"/>
        <dbReference type="ChEBI" id="CHEBI:29033"/>
        <dbReference type="ChEBI" id="CHEBI:29034"/>
        <dbReference type="EC" id="7.1.1.9"/>
    </reaction>
    <physiologicalReaction direction="left-to-right" evidence="15">
        <dbReference type="Rhea" id="RHEA:11437"/>
    </physiologicalReaction>
</comment>
<dbReference type="InterPro" id="IPR001505">
    <property type="entry name" value="Copper_CuA"/>
</dbReference>
<dbReference type="FunFam" id="2.60.40.420:FF:000001">
    <property type="entry name" value="Cytochrome c oxidase subunit 2"/>
    <property type="match status" value="1"/>
</dbReference>
<keyword evidence="11 16" id="KW-0249">Electron transport</keyword>
<keyword evidence="13 16" id="KW-0186">Copper</keyword>
<evidence type="ECO:0000256" key="13">
    <source>
        <dbReference type="ARBA" id="ARBA00023008"/>
    </source>
</evidence>
<evidence type="ECO:0000256" key="17">
    <source>
        <dbReference type="SAM" id="Phobius"/>
    </source>
</evidence>
<dbReference type="NCBIfam" id="TIGR02866">
    <property type="entry name" value="CoxB"/>
    <property type="match status" value="1"/>
</dbReference>
<keyword evidence="7 16" id="KW-0479">Metal-binding</keyword>
<evidence type="ECO:0000256" key="6">
    <source>
        <dbReference type="ARBA" id="ARBA00022692"/>
    </source>
</evidence>
<dbReference type="GO" id="GO:0005507">
    <property type="term" value="F:copper ion binding"/>
    <property type="evidence" value="ECO:0007669"/>
    <property type="project" value="InterPro"/>
</dbReference>
<evidence type="ECO:0000259" key="18">
    <source>
        <dbReference type="PROSITE" id="PS50857"/>
    </source>
</evidence>
<keyword evidence="9" id="KW-0460">Magnesium</keyword>
<evidence type="ECO:0000256" key="4">
    <source>
        <dbReference type="ARBA" id="ARBA00022448"/>
    </source>
</evidence>
<sequence>MHLIKAWLLNDLPETSQLNFQDPASPTMEQIIILHDYSMFFLSTILIFVLWILIKSTINNTYNRNITEHTKIETIWTILPALILITIAYPSLKLLYITDEVIEPELTIKTTGNQWYWSYEYSDYKNEKIDFDSYMTPIDDLKKESNRLLEVNNQLIVPINTNIRILITASDVLHSFTIPSLGIKADAIPGRLNQVNFLITRPSIFYGQCSELCGANHSFMPIVLESTTLKNYSYFIYTSTLTNTP</sequence>
<keyword evidence="4 16" id="KW-0813">Transport</keyword>
<dbReference type="PANTHER" id="PTHR22888">
    <property type="entry name" value="CYTOCHROME C OXIDASE, SUBUNIT II"/>
    <property type="match status" value="1"/>
</dbReference>
<dbReference type="CDD" id="cd13912">
    <property type="entry name" value="CcO_II_C"/>
    <property type="match status" value="1"/>
</dbReference>
<dbReference type="PRINTS" id="PR01166">
    <property type="entry name" value="CYCOXIDASEII"/>
</dbReference>
<dbReference type="GO" id="GO:0004129">
    <property type="term" value="F:cytochrome-c oxidase activity"/>
    <property type="evidence" value="ECO:0007669"/>
    <property type="project" value="UniProtKB-EC"/>
</dbReference>
<dbReference type="InterPro" id="IPR008972">
    <property type="entry name" value="Cupredoxin"/>
</dbReference>
<keyword evidence="8 16" id="KW-0999">Mitochondrion inner membrane</keyword>
<feature type="transmembrane region" description="Helical" evidence="17">
    <location>
        <begin position="37"/>
        <end position="54"/>
    </location>
</feature>
<keyword evidence="14 16" id="KW-0472">Membrane</keyword>
<dbReference type="SUPFAM" id="SSF49503">
    <property type="entry name" value="Cupredoxins"/>
    <property type="match status" value="1"/>
</dbReference>
<accession>A0A0N7ALD5</accession>
<dbReference type="InterPro" id="IPR002429">
    <property type="entry name" value="CcO_II-like_C"/>
</dbReference>
<dbReference type="InterPro" id="IPR014222">
    <property type="entry name" value="Cyt_c_oxidase_su2"/>
</dbReference>
<evidence type="ECO:0000256" key="1">
    <source>
        <dbReference type="ARBA" id="ARBA00004448"/>
    </source>
</evidence>
<feature type="transmembrane region" description="Helical" evidence="17">
    <location>
        <begin position="75"/>
        <end position="92"/>
    </location>
</feature>
<dbReference type="Gene3D" id="1.10.287.90">
    <property type="match status" value="1"/>
</dbReference>
<dbReference type="Pfam" id="PF00116">
    <property type="entry name" value="COX2"/>
    <property type="match status" value="1"/>
</dbReference>
<dbReference type="PROSITE" id="PS00078">
    <property type="entry name" value="COX2"/>
    <property type="match status" value="1"/>
</dbReference>
<keyword evidence="20" id="KW-0560">Oxidoreductase</keyword>
<reference evidence="20" key="1">
    <citation type="journal article" date="2014" name="Gene">
        <title>Eight new mtDNA sequences of glass sponges reveal an extensive usage of +1 frameshifting in mitochondrial translation.</title>
        <authorList>
            <person name="Haen K.M."/>
            <person name="Pett W."/>
            <person name="Lavrov D.V."/>
        </authorList>
    </citation>
    <scope>NUCLEOTIDE SEQUENCE</scope>
</reference>
<evidence type="ECO:0000313" key="20">
    <source>
        <dbReference type="EMBL" id="AJF93946.1"/>
    </source>
</evidence>
<dbReference type="Gene3D" id="2.60.40.420">
    <property type="entry name" value="Cupredoxins - blue copper proteins"/>
    <property type="match status" value="1"/>
</dbReference>
<comment type="subcellular location">
    <subcellularLocation>
        <location evidence="1 16">Mitochondrion inner membrane</location>
        <topology evidence="1 16">Multi-pass membrane protein</topology>
    </subcellularLocation>
</comment>
<evidence type="ECO:0000256" key="8">
    <source>
        <dbReference type="ARBA" id="ARBA00022792"/>
    </source>
</evidence>
<dbReference type="GO" id="GO:0005743">
    <property type="term" value="C:mitochondrial inner membrane"/>
    <property type="evidence" value="ECO:0007669"/>
    <property type="project" value="UniProtKB-SubCell"/>
</dbReference>
<evidence type="ECO:0000256" key="15">
    <source>
        <dbReference type="ARBA" id="ARBA00049512"/>
    </source>
</evidence>
<evidence type="ECO:0000256" key="10">
    <source>
        <dbReference type="ARBA" id="ARBA00022967"/>
    </source>
</evidence>
<dbReference type="EMBL" id="KM580070">
    <property type="protein sequence ID" value="AJF93946.1"/>
    <property type="molecule type" value="Genomic_DNA"/>
</dbReference>
<dbReference type="GO" id="GO:0042773">
    <property type="term" value="P:ATP synthesis coupled electron transport"/>
    <property type="evidence" value="ECO:0007669"/>
    <property type="project" value="TreeGrafter"/>
</dbReference>
<comment type="function">
    <text evidence="16">Component of the cytochrome c oxidase, the last enzyme in the mitochondrial electron transport chain which drives oxidative phosphorylation. The respiratory chain contains 3 multisubunit complexes succinate dehydrogenase (complex II, CII), ubiquinol-cytochrome c oxidoreductase (cytochrome b-c1 complex, complex III, CIII) and cytochrome c oxidase (complex IV, CIV), that cooperate to transfer electrons derived from NADH and succinate to molecular oxygen, creating an electrochemical gradient over the inner membrane that drives transmembrane transport and the ATP synthase. Cytochrome c oxidase is the component of the respiratory chain that catalyzes the reduction of oxygen to water. Electrons originating from reduced cytochrome c in the intermembrane space (IMS) are transferred via the dinuclear copper A center (CU(A)) of subunit 2 and heme A of subunit 1 to the active site in subunit 1, a binuclear center (BNC) formed by heme A3 and copper B (CU(B)). The BNC reduces molecular oxygen to 2 water molecules using 4 electrons from cytochrome c in the IMS and 4 protons from the mitochondrial matrix.</text>
</comment>
<dbReference type="InterPro" id="IPR045187">
    <property type="entry name" value="CcO_II"/>
</dbReference>
<name>A0A0N7ALD5_9METZ</name>
<comment type="similarity">
    <text evidence="2 16">Belongs to the cytochrome c oxidase subunit 2 family.</text>
</comment>
<evidence type="ECO:0000256" key="12">
    <source>
        <dbReference type="ARBA" id="ARBA00022989"/>
    </source>
</evidence>
<feature type="domain" description="Cytochrome oxidase subunit II transmembrane region profile" evidence="19">
    <location>
        <begin position="12"/>
        <end position="102"/>
    </location>
</feature>
<dbReference type="PROSITE" id="PS50857">
    <property type="entry name" value="COX2_CUA"/>
    <property type="match status" value="1"/>
</dbReference>
<keyword evidence="16 20" id="KW-0496">Mitochondrion</keyword>
<comment type="cofactor">
    <cofactor evidence="16">
        <name>Cu cation</name>
        <dbReference type="ChEBI" id="CHEBI:23378"/>
    </cofactor>
    <text evidence="16">Binds a copper A center.</text>
</comment>
<dbReference type="AlphaFoldDB" id="A0A0N7ALD5"/>
<keyword evidence="6 16" id="KW-0812">Transmembrane</keyword>
<organism evidence="20">
    <name type="scientific">Euretidae gen. sp. DVL-2014</name>
    <dbReference type="NCBI Taxonomy" id="1569957"/>
    <lineage>
        <taxon>Eukaryota</taxon>
        <taxon>Metazoa</taxon>
        <taxon>Porifera</taxon>
        <taxon>Hexactinellida</taxon>
        <taxon>Hexasterophora</taxon>
        <taxon>Sceptrulophora</taxon>
        <taxon>Euretidae</taxon>
    </lineage>
</organism>
<dbReference type="InterPro" id="IPR034210">
    <property type="entry name" value="CcO_II_C"/>
</dbReference>
<dbReference type="InterPro" id="IPR011759">
    <property type="entry name" value="Cyt_c_oxidase_su2_TM_dom"/>
</dbReference>
<dbReference type="InterPro" id="IPR036257">
    <property type="entry name" value="Cyt_c_oxidase_su2_TM_sf"/>
</dbReference>
<dbReference type="PROSITE" id="PS50999">
    <property type="entry name" value="COX2_TM"/>
    <property type="match status" value="1"/>
</dbReference>
<dbReference type="GO" id="GO:0016491">
    <property type="term" value="F:oxidoreductase activity"/>
    <property type="evidence" value="ECO:0007669"/>
    <property type="project" value="UniProtKB-KW"/>
</dbReference>
<protein>
    <recommendedName>
        <fullName evidence="3 16">Cytochrome c oxidase subunit 2</fullName>
    </recommendedName>
</protein>
<evidence type="ECO:0000256" key="14">
    <source>
        <dbReference type="ARBA" id="ARBA00023136"/>
    </source>
</evidence>
<evidence type="ECO:0000256" key="5">
    <source>
        <dbReference type="ARBA" id="ARBA00022660"/>
    </source>
</evidence>
<dbReference type="Pfam" id="PF02790">
    <property type="entry name" value="COX2_TM"/>
    <property type="match status" value="1"/>
</dbReference>
<evidence type="ECO:0000256" key="9">
    <source>
        <dbReference type="ARBA" id="ARBA00022842"/>
    </source>
</evidence>
<keyword evidence="10" id="KW-1278">Translocase</keyword>
<evidence type="ECO:0000256" key="3">
    <source>
        <dbReference type="ARBA" id="ARBA00015946"/>
    </source>
</evidence>
<gene>
    <name evidence="20" type="primary">cox2</name>
</gene>
<geneLocation type="mitochondrion" evidence="20"/>
<dbReference type="PANTHER" id="PTHR22888:SF9">
    <property type="entry name" value="CYTOCHROME C OXIDASE SUBUNIT 2"/>
    <property type="match status" value="1"/>
</dbReference>
<evidence type="ECO:0000259" key="19">
    <source>
        <dbReference type="PROSITE" id="PS50999"/>
    </source>
</evidence>
<evidence type="ECO:0000256" key="11">
    <source>
        <dbReference type="ARBA" id="ARBA00022982"/>
    </source>
</evidence>
<keyword evidence="12 17" id="KW-1133">Transmembrane helix</keyword>
<keyword evidence="5 16" id="KW-0679">Respiratory chain</keyword>
<evidence type="ECO:0000256" key="2">
    <source>
        <dbReference type="ARBA" id="ARBA00007866"/>
    </source>
</evidence>
<dbReference type="SUPFAM" id="SSF81464">
    <property type="entry name" value="Cytochrome c oxidase subunit II-like, transmembrane region"/>
    <property type="match status" value="1"/>
</dbReference>
<evidence type="ECO:0000256" key="7">
    <source>
        <dbReference type="ARBA" id="ARBA00022723"/>
    </source>
</evidence>
<feature type="domain" description="Cytochrome oxidase subunit II copper A binding" evidence="18">
    <location>
        <begin position="103"/>
        <end position="238"/>
    </location>
</feature>
<proteinExistence type="inferred from homology"/>